<comment type="caution">
    <text evidence="2">The sequence shown here is derived from an EMBL/GenBank/DDBJ whole genome shotgun (WGS) entry which is preliminary data.</text>
</comment>
<proteinExistence type="predicted"/>
<dbReference type="EMBL" id="JAUIQD010000007">
    <property type="protein sequence ID" value="KAK3344348.1"/>
    <property type="molecule type" value="Genomic_DNA"/>
</dbReference>
<sequence length="758" mass="85695">MAHTVPPPTYQDAIHRDWLRVVAPRIPVQYYARLCLVSKRFYQRFAPLLWNDPLAMRPRWNEWTEYKEEAEWFRRFVLSHTDPVRPATRALVKSLDLRGLAMDAASFSLSSYNISINKALAILSASFPNVSCILLDDRHQIDVKSLTHNSHGAPLLLSTPGCLTSGLSAFATSSYFRRLVYLDISDMPCERLAGFSSWNHDSLLDLRILKIQGLQMNDAVAIGIFDTFSNRLWSLDMSRNRLTGRELPIRIQQRALAEVDSLHWKARFDVEGTLDESREIAVSGAVFPHLQPIEESHWSSTFSHPDRYLADAPVYDGLESPASGSFIRANGLVRIKDDSATAVKKILSDPQQYPIEYADVTHSRNVTHLYVNSNRLSTWGVIHLIGLSPNRLEHFECNSMLLDTRNDFFPRWLSKMSPRLSGLVGAAHIFRPIYSQNLQKLRIHHSLVTQLLSIETEGLTTMASLWLAETFLLPRAELAYPQAYVPDMNPRLRSLILTKVPRYSSGPLITKLIGFLKLASIQERAIQDARAQTRHGPPVLPGLEHIRIEFEHDPSQELDEISDDETQFSFFGDSDWGTSLNTSEALGPADARQPNANYRRSEPETEQRNSESGRLSDPDGHTPNAWRGPDQPSSNPAVKEYMRLLTNPRLRRSVEHPTPAHIAAGVPPGVLIYGNAWHAILQPPSMPMPTSADLRAMSDVLDAIRRYRKETLASFAKAQRDAGRLDIPLGAPHFHWSGNVEVMMQGSSAYYTDSRHWR</sequence>
<dbReference type="AlphaFoldDB" id="A0AAJ0HA62"/>
<organism evidence="2 3">
    <name type="scientific">Lasiosphaeria hispida</name>
    <dbReference type="NCBI Taxonomy" id="260671"/>
    <lineage>
        <taxon>Eukaryota</taxon>
        <taxon>Fungi</taxon>
        <taxon>Dikarya</taxon>
        <taxon>Ascomycota</taxon>
        <taxon>Pezizomycotina</taxon>
        <taxon>Sordariomycetes</taxon>
        <taxon>Sordariomycetidae</taxon>
        <taxon>Sordariales</taxon>
        <taxon>Lasiosphaeriaceae</taxon>
        <taxon>Lasiosphaeria</taxon>
    </lineage>
</organism>
<gene>
    <name evidence="2" type="ORF">B0T25DRAFT_556799</name>
</gene>
<evidence type="ECO:0000256" key="1">
    <source>
        <dbReference type="SAM" id="MobiDB-lite"/>
    </source>
</evidence>
<evidence type="ECO:0000313" key="3">
    <source>
        <dbReference type="Proteomes" id="UP001275084"/>
    </source>
</evidence>
<feature type="compositionally biased region" description="Basic and acidic residues" evidence="1">
    <location>
        <begin position="599"/>
        <end position="620"/>
    </location>
</feature>
<reference evidence="2" key="2">
    <citation type="submission" date="2023-06" db="EMBL/GenBank/DDBJ databases">
        <authorList>
            <consortium name="Lawrence Berkeley National Laboratory"/>
            <person name="Haridas S."/>
            <person name="Hensen N."/>
            <person name="Bonometti L."/>
            <person name="Westerberg I."/>
            <person name="Brannstrom I.O."/>
            <person name="Guillou S."/>
            <person name="Cros-Aarteil S."/>
            <person name="Calhoun S."/>
            <person name="Kuo A."/>
            <person name="Mondo S."/>
            <person name="Pangilinan J."/>
            <person name="Riley R."/>
            <person name="Labutti K."/>
            <person name="Andreopoulos B."/>
            <person name="Lipzen A."/>
            <person name="Chen C."/>
            <person name="Yanf M."/>
            <person name="Daum C."/>
            <person name="Ng V."/>
            <person name="Clum A."/>
            <person name="Steindorff A."/>
            <person name="Ohm R."/>
            <person name="Martin F."/>
            <person name="Silar P."/>
            <person name="Natvig D."/>
            <person name="Lalanne C."/>
            <person name="Gautier V."/>
            <person name="Ament-Velasquez S.L."/>
            <person name="Kruys A."/>
            <person name="Hutchinson M.I."/>
            <person name="Powell A.J."/>
            <person name="Barry K."/>
            <person name="Miller A.N."/>
            <person name="Grigoriev I.V."/>
            <person name="Debuchy R."/>
            <person name="Gladieux P."/>
            <person name="Thoren M.H."/>
            <person name="Johannesson H."/>
        </authorList>
    </citation>
    <scope>NUCLEOTIDE SEQUENCE</scope>
    <source>
        <strain evidence="2">CBS 955.72</strain>
    </source>
</reference>
<dbReference type="SUPFAM" id="SSF52058">
    <property type="entry name" value="L domain-like"/>
    <property type="match status" value="1"/>
</dbReference>
<accession>A0AAJ0HA62</accession>
<dbReference type="InterPro" id="IPR032675">
    <property type="entry name" value="LRR_dom_sf"/>
</dbReference>
<dbReference type="Proteomes" id="UP001275084">
    <property type="component" value="Unassembled WGS sequence"/>
</dbReference>
<feature type="region of interest" description="Disordered" evidence="1">
    <location>
        <begin position="579"/>
        <end position="637"/>
    </location>
</feature>
<reference evidence="2" key="1">
    <citation type="journal article" date="2023" name="Mol. Phylogenet. Evol.">
        <title>Genome-scale phylogeny and comparative genomics of the fungal order Sordariales.</title>
        <authorList>
            <person name="Hensen N."/>
            <person name="Bonometti L."/>
            <person name="Westerberg I."/>
            <person name="Brannstrom I.O."/>
            <person name="Guillou S."/>
            <person name="Cros-Aarteil S."/>
            <person name="Calhoun S."/>
            <person name="Haridas S."/>
            <person name="Kuo A."/>
            <person name="Mondo S."/>
            <person name="Pangilinan J."/>
            <person name="Riley R."/>
            <person name="LaButti K."/>
            <person name="Andreopoulos B."/>
            <person name="Lipzen A."/>
            <person name="Chen C."/>
            <person name="Yan M."/>
            <person name="Daum C."/>
            <person name="Ng V."/>
            <person name="Clum A."/>
            <person name="Steindorff A."/>
            <person name="Ohm R.A."/>
            <person name="Martin F."/>
            <person name="Silar P."/>
            <person name="Natvig D.O."/>
            <person name="Lalanne C."/>
            <person name="Gautier V."/>
            <person name="Ament-Velasquez S.L."/>
            <person name="Kruys A."/>
            <person name="Hutchinson M.I."/>
            <person name="Powell A.J."/>
            <person name="Barry K."/>
            <person name="Miller A.N."/>
            <person name="Grigoriev I.V."/>
            <person name="Debuchy R."/>
            <person name="Gladieux P."/>
            <person name="Hiltunen Thoren M."/>
            <person name="Johannesson H."/>
        </authorList>
    </citation>
    <scope>NUCLEOTIDE SEQUENCE</scope>
    <source>
        <strain evidence="2">CBS 955.72</strain>
    </source>
</reference>
<keyword evidence="3" id="KW-1185">Reference proteome</keyword>
<name>A0AAJ0HA62_9PEZI</name>
<dbReference type="Gene3D" id="3.80.10.10">
    <property type="entry name" value="Ribonuclease Inhibitor"/>
    <property type="match status" value="1"/>
</dbReference>
<protein>
    <submittedName>
        <fullName evidence="2">Uncharacterized protein</fullName>
    </submittedName>
</protein>
<evidence type="ECO:0000313" key="2">
    <source>
        <dbReference type="EMBL" id="KAK3344348.1"/>
    </source>
</evidence>